<reference evidence="1" key="1">
    <citation type="submission" date="2015-04" db="UniProtKB">
        <authorList>
            <consortium name="EnsemblPlants"/>
        </authorList>
    </citation>
    <scope>IDENTIFICATION</scope>
</reference>
<dbReference type="EnsemblPlants" id="OMERI05G07670.1">
    <property type="protein sequence ID" value="OMERI05G07670.1"/>
    <property type="gene ID" value="OMERI05G07670"/>
</dbReference>
<reference evidence="1" key="2">
    <citation type="submission" date="2018-05" db="EMBL/GenBank/DDBJ databases">
        <title>OmerRS3 (Oryza meridionalis Reference Sequence Version 3).</title>
        <authorList>
            <person name="Zhang J."/>
            <person name="Kudrna D."/>
            <person name="Lee S."/>
            <person name="Talag J."/>
            <person name="Welchert J."/>
            <person name="Wing R.A."/>
        </authorList>
    </citation>
    <scope>NUCLEOTIDE SEQUENCE [LARGE SCALE GENOMIC DNA]</scope>
    <source>
        <strain evidence="1">cv. OR44</strain>
    </source>
</reference>
<dbReference type="AlphaFoldDB" id="A0A0E0DNT7"/>
<dbReference type="STRING" id="40149.A0A0E0DNT7"/>
<accession>A0A0E0DNT7</accession>
<evidence type="ECO:0000313" key="2">
    <source>
        <dbReference type="Proteomes" id="UP000008021"/>
    </source>
</evidence>
<protein>
    <submittedName>
        <fullName evidence="1">Uncharacterized protein</fullName>
    </submittedName>
</protein>
<proteinExistence type="predicted"/>
<name>A0A0E0DNT7_9ORYZ</name>
<dbReference type="Proteomes" id="UP000008021">
    <property type="component" value="Chromosome 5"/>
</dbReference>
<evidence type="ECO:0000313" key="1">
    <source>
        <dbReference type="EnsemblPlants" id="OMERI05G07670.1"/>
    </source>
</evidence>
<keyword evidence="2" id="KW-1185">Reference proteome</keyword>
<organism evidence="1">
    <name type="scientific">Oryza meridionalis</name>
    <dbReference type="NCBI Taxonomy" id="40149"/>
    <lineage>
        <taxon>Eukaryota</taxon>
        <taxon>Viridiplantae</taxon>
        <taxon>Streptophyta</taxon>
        <taxon>Embryophyta</taxon>
        <taxon>Tracheophyta</taxon>
        <taxon>Spermatophyta</taxon>
        <taxon>Magnoliopsida</taxon>
        <taxon>Liliopsida</taxon>
        <taxon>Poales</taxon>
        <taxon>Poaceae</taxon>
        <taxon>BOP clade</taxon>
        <taxon>Oryzoideae</taxon>
        <taxon>Oryzeae</taxon>
        <taxon>Oryzinae</taxon>
        <taxon>Oryza</taxon>
    </lineage>
</organism>
<dbReference type="Gramene" id="OMERI05G07670.1">
    <property type="protein sequence ID" value="OMERI05G07670.1"/>
    <property type="gene ID" value="OMERI05G07670"/>
</dbReference>
<sequence>MPHLIPCPCKQLATTQASNPTMQEDQGFGSLKSLRPDRTRCVLVCFAYILQMGCYRLSGISIQEPIMFCTANYYFLYYLRLPNNVRETLVVLQNLSSRHRSEKSDGFGVAPLVLISYHSSTNDHQHCKVGAEQAF</sequence>
<dbReference type="HOGENOM" id="CLU_1889068_0_0_1"/>